<dbReference type="EMBL" id="JGZT01000007">
    <property type="protein sequence ID" value="KFJ02262.1"/>
    <property type="molecule type" value="Genomic_DNA"/>
</dbReference>
<evidence type="ECO:0000313" key="3">
    <source>
        <dbReference type="Proteomes" id="UP000029003"/>
    </source>
</evidence>
<feature type="region of interest" description="Disordered" evidence="1">
    <location>
        <begin position="1"/>
        <end position="94"/>
    </location>
</feature>
<feature type="compositionally biased region" description="Polar residues" evidence="1">
    <location>
        <begin position="45"/>
        <end position="56"/>
    </location>
</feature>
<name>A0A087E3B1_9BIFI</name>
<dbReference type="Proteomes" id="UP000029003">
    <property type="component" value="Unassembled WGS sequence"/>
</dbReference>
<feature type="compositionally biased region" description="Polar residues" evidence="1">
    <location>
        <begin position="17"/>
        <end position="37"/>
    </location>
</feature>
<organism evidence="2 3">
    <name type="scientific">Bifidobacterium thermacidophilum subsp. thermacidophilum</name>
    <dbReference type="NCBI Taxonomy" id="79262"/>
    <lineage>
        <taxon>Bacteria</taxon>
        <taxon>Bacillati</taxon>
        <taxon>Actinomycetota</taxon>
        <taxon>Actinomycetes</taxon>
        <taxon>Bifidobacteriales</taxon>
        <taxon>Bifidobacteriaceae</taxon>
        <taxon>Bifidobacterium</taxon>
    </lineage>
</organism>
<evidence type="ECO:0000313" key="2">
    <source>
        <dbReference type="EMBL" id="KFJ02262.1"/>
    </source>
</evidence>
<sequence length="111" mass="12721">MPMIHRDGERRPPVHQPRSSPTLWTESEITHRNQNQFMPMPFGSQPPTTVTSQNRRIPTIFTCPGNQPQRHNPATRPNPWTKSENHARKPIQSAPIPLPLLPMRLLAVARI</sequence>
<dbReference type="AlphaFoldDB" id="A0A087E3B1"/>
<gene>
    <name evidence="2" type="ORF">THER5_1923</name>
</gene>
<comment type="caution">
    <text evidence="2">The sequence shown here is derived from an EMBL/GenBank/DDBJ whole genome shotgun (WGS) entry which is preliminary data.</text>
</comment>
<proteinExistence type="predicted"/>
<reference evidence="2 3" key="1">
    <citation type="submission" date="2014-03" db="EMBL/GenBank/DDBJ databases">
        <title>Genomics of Bifidobacteria.</title>
        <authorList>
            <person name="Ventura M."/>
            <person name="Milani C."/>
            <person name="Lugli G.A."/>
        </authorList>
    </citation>
    <scope>NUCLEOTIDE SEQUENCE [LARGE SCALE GENOMIC DNA]</scope>
    <source>
        <strain evidence="2 3">LMG 21395</strain>
    </source>
</reference>
<evidence type="ECO:0000256" key="1">
    <source>
        <dbReference type="SAM" id="MobiDB-lite"/>
    </source>
</evidence>
<feature type="compositionally biased region" description="Basic and acidic residues" evidence="1">
    <location>
        <begin position="1"/>
        <end position="12"/>
    </location>
</feature>
<accession>A0A087E3B1</accession>
<protein>
    <submittedName>
        <fullName evidence="2">Uncharacterized protein</fullName>
    </submittedName>
</protein>